<feature type="domain" description="Glycosyl hydrolase family 32 N-terminal" evidence="4">
    <location>
        <begin position="40"/>
        <end position="232"/>
    </location>
</feature>
<dbReference type="CDD" id="cd18609">
    <property type="entry name" value="GH32-like"/>
    <property type="match status" value="1"/>
</dbReference>
<reference evidence="5 6" key="1">
    <citation type="submission" date="2017-12" db="EMBL/GenBank/DDBJ databases">
        <title>Sequencing the genomes of 1000 Actinobacteria strains.</title>
        <authorList>
            <person name="Klenk H.-P."/>
        </authorList>
    </citation>
    <scope>NUCLEOTIDE SEQUENCE [LARGE SCALE GENOMIC DNA]</scope>
    <source>
        <strain evidence="5 6">DSM 45165</strain>
    </source>
</reference>
<dbReference type="InterPro" id="IPR023296">
    <property type="entry name" value="Glyco_hydro_beta-prop_sf"/>
</dbReference>
<sequence>MLRLPDSWIWDSWYTRDDDERHHAFFLRASRALLDPERRHRRASIGHAVSDDLRTWDLRADALVPSDGPAWDDLATWTGNVVRGPDQRWYLFYTGVTQSRDRAVQRIGLAISDDLETWHRHGNRPLVEPDPAWYEDHDASDWAGEAWRDPWVFPDPAGDGWHMLVTAHAKDAPPGSRGVVGHARSADLLHWDVGPPLTEPAGFGHLEVPQAAVVDGQPLLLFCSNLSERDDADQLLWTVPGASVTGPWDLSLARPVPVPNLYAPRLVQDAAGSWCLLGFVERREGRFAGELSDPVRVRCANGSLTPVNPVRDRLSLLETRRHDAARSLR</sequence>
<dbReference type="InterPro" id="IPR013148">
    <property type="entry name" value="Glyco_hydro_32_N"/>
</dbReference>
<comment type="caution">
    <text evidence="5">The sequence shown here is derived from an EMBL/GenBank/DDBJ whole genome shotgun (WGS) entry which is preliminary data.</text>
</comment>
<accession>A0A2N3WNS5</accession>
<dbReference type="EMBL" id="PJMY01000003">
    <property type="protein sequence ID" value="PKV95514.1"/>
    <property type="molecule type" value="Genomic_DNA"/>
</dbReference>
<dbReference type="Proteomes" id="UP000233750">
    <property type="component" value="Unassembled WGS sequence"/>
</dbReference>
<evidence type="ECO:0000313" key="5">
    <source>
        <dbReference type="EMBL" id="PKV95514.1"/>
    </source>
</evidence>
<evidence type="ECO:0000256" key="3">
    <source>
        <dbReference type="ARBA" id="ARBA00023295"/>
    </source>
</evidence>
<dbReference type="PANTHER" id="PTHR43101">
    <property type="entry name" value="BETA-FRUCTOSIDASE"/>
    <property type="match status" value="1"/>
</dbReference>
<name>A0A2N3WNS5_9PSEU</name>
<keyword evidence="3" id="KW-0326">Glycosidase</keyword>
<dbReference type="Pfam" id="PF00251">
    <property type="entry name" value="Glyco_hydro_32N"/>
    <property type="match status" value="1"/>
</dbReference>
<proteinExistence type="inferred from homology"/>
<evidence type="ECO:0000259" key="4">
    <source>
        <dbReference type="Pfam" id="PF00251"/>
    </source>
</evidence>
<dbReference type="Gene3D" id="2.115.10.20">
    <property type="entry name" value="Glycosyl hydrolase domain, family 43"/>
    <property type="match status" value="1"/>
</dbReference>
<evidence type="ECO:0000256" key="2">
    <source>
        <dbReference type="ARBA" id="ARBA00022801"/>
    </source>
</evidence>
<dbReference type="AlphaFoldDB" id="A0A2N3WNS5"/>
<keyword evidence="2" id="KW-0378">Hydrolase</keyword>
<dbReference type="SUPFAM" id="SSF75005">
    <property type="entry name" value="Arabinanase/levansucrase/invertase"/>
    <property type="match status" value="1"/>
</dbReference>
<organism evidence="5 6">
    <name type="scientific">Amycolatopsis echigonensis</name>
    <dbReference type="NCBI Taxonomy" id="2576905"/>
    <lineage>
        <taxon>Bacteria</taxon>
        <taxon>Bacillati</taxon>
        <taxon>Actinomycetota</taxon>
        <taxon>Actinomycetes</taxon>
        <taxon>Pseudonocardiales</taxon>
        <taxon>Pseudonocardiaceae</taxon>
        <taxon>Amycolatopsis</taxon>
    </lineage>
</organism>
<dbReference type="GO" id="GO:0016798">
    <property type="term" value="F:hydrolase activity, acting on glycosyl bonds"/>
    <property type="evidence" value="ECO:0007669"/>
    <property type="project" value="UniProtKB-KW"/>
</dbReference>
<protein>
    <submittedName>
        <fullName evidence="5">Beta-fructofuranosidase</fullName>
    </submittedName>
</protein>
<evidence type="ECO:0000256" key="1">
    <source>
        <dbReference type="ARBA" id="ARBA00009902"/>
    </source>
</evidence>
<dbReference type="PANTHER" id="PTHR43101:SF1">
    <property type="entry name" value="BETA-FRUCTOSIDASE"/>
    <property type="match status" value="1"/>
</dbReference>
<gene>
    <name evidence="5" type="ORF">ATK30_6436</name>
</gene>
<comment type="similarity">
    <text evidence="1">Belongs to the glycosyl hydrolase 32 family.</text>
</comment>
<keyword evidence="6" id="KW-1185">Reference proteome</keyword>
<dbReference type="OrthoDB" id="9759709at2"/>
<dbReference type="InterPro" id="IPR051214">
    <property type="entry name" value="GH32_Enzymes"/>
</dbReference>
<dbReference type="RefSeq" id="WP_078870641.1">
    <property type="nucleotide sequence ID" value="NZ_PJMY01000003.1"/>
</dbReference>
<evidence type="ECO:0000313" key="6">
    <source>
        <dbReference type="Proteomes" id="UP000233750"/>
    </source>
</evidence>